<sequence length="218" mass="23988">MRGDIVHCGRARRVAPGDESVLEPFRWWHLLNGRQLFYVTVELTGTRRSAYALDVRSSGKQSGDFGMAYVYLDGRQLLRAELPAEFPVEGGVIDVAYGAAGLKRAHYVTPNGIATPLTPEPRSAVGRRMRFARTHPSASRWIGAVSIVLLLAGVIVNGLQLIEPVLQIPPVVERIGRFESPIHLPVWLNVTLGVLAGIGASERALRLRYNWLLDGLGF</sequence>
<gene>
    <name evidence="2" type="ORF">ELQ94_14155</name>
</gene>
<evidence type="ECO:0000313" key="2">
    <source>
        <dbReference type="EMBL" id="RUQ98339.1"/>
    </source>
</evidence>
<dbReference type="AlphaFoldDB" id="A0A3S1CQ59"/>
<keyword evidence="1" id="KW-0812">Transmembrane</keyword>
<dbReference type="Proteomes" id="UP000274909">
    <property type="component" value="Unassembled WGS sequence"/>
</dbReference>
<name>A0A3S1CQ59_9MICO</name>
<reference evidence="2 3" key="1">
    <citation type="submission" date="2018-12" db="EMBL/GenBank/DDBJ databases">
        <authorList>
            <person name="Li F."/>
        </authorList>
    </citation>
    <scope>NUCLEOTIDE SEQUENCE [LARGE SCALE GENOMIC DNA]</scope>
    <source>
        <strain evidence="2 3">EGI 6500705</strain>
    </source>
</reference>
<keyword evidence="3" id="KW-1185">Reference proteome</keyword>
<accession>A0A3S1CQ59</accession>
<dbReference type="OrthoDB" id="2716688at2"/>
<organism evidence="2 3">
    <name type="scientific">Labedella endophytica</name>
    <dbReference type="NCBI Taxonomy" id="1523160"/>
    <lineage>
        <taxon>Bacteria</taxon>
        <taxon>Bacillati</taxon>
        <taxon>Actinomycetota</taxon>
        <taxon>Actinomycetes</taxon>
        <taxon>Micrococcales</taxon>
        <taxon>Microbacteriaceae</taxon>
        <taxon>Labedella</taxon>
    </lineage>
</organism>
<feature type="transmembrane region" description="Helical" evidence="1">
    <location>
        <begin position="182"/>
        <end position="200"/>
    </location>
</feature>
<dbReference type="EMBL" id="RZGZ01000004">
    <property type="protein sequence ID" value="RUQ98339.1"/>
    <property type="molecule type" value="Genomic_DNA"/>
</dbReference>
<proteinExistence type="predicted"/>
<keyword evidence="1" id="KW-1133">Transmembrane helix</keyword>
<evidence type="ECO:0000256" key="1">
    <source>
        <dbReference type="SAM" id="Phobius"/>
    </source>
</evidence>
<evidence type="ECO:0000313" key="3">
    <source>
        <dbReference type="Proteomes" id="UP000274909"/>
    </source>
</evidence>
<comment type="caution">
    <text evidence="2">The sequence shown here is derived from an EMBL/GenBank/DDBJ whole genome shotgun (WGS) entry which is preliminary data.</text>
</comment>
<protein>
    <submittedName>
        <fullName evidence="2">Uncharacterized protein</fullName>
    </submittedName>
</protein>
<feature type="transmembrane region" description="Helical" evidence="1">
    <location>
        <begin position="138"/>
        <end position="162"/>
    </location>
</feature>
<keyword evidence="1" id="KW-0472">Membrane</keyword>